<keyword evidence="11" id="KW-1185">Reference proteome</keyword>
<dbReference type="InterPro" id="IPR005829">
    <property type="entry name" value="Sugar_transporter_CS"/>
</dbReference>
<evidence type="ECO:0000256" key="6">
    <source>
        <dbReference type="ARBA" id="ARBA00022989"/>
    </source>
</evidence>
<dbReference type="InterPro" id="IPR036259">
    <property type="entry name" value="MFS_trans_sf"/>
</dbReference>
<evidence type="ECO:0000256" key="3">
    <source>
        <dbReference type="ARBA" id="ARBA00022448"/>
    </source>
</evidence>
<feature type="transmembrane region" description="Helical" evidence="8">
    <location>
        <begin position="108"/>
        <end position="130"/>
    </location>
</feature>
<name>A0A2V3W8Q4_9BACI</name>
<feature type="domain" description="Major facilitator superfamily (MFS) profile" evidence="9">
    <location>
        <begin position="17"/>
        <end position="395"/>
    </location>
</feature>
<dbReference type="PANTHER" id="PTHR43271">
    <property type="entry name" value="BLL2771 PROTEIN"/>
    <property type="match status" value="1"/>
</dbReference>
<feature type="transmembrane region" description="Helical" evidence="8">
    <location>
        <begin position="307"/>
        <end position="330"/>
    </location>
</feature>
<comment type="caution">
    <text evidence="10">The sequence shown here is derived from an EMBL/GenBank/DDBJ whole genome shotgun (WGS) entry which is preliminary data.</text>
</comment>
<evidence type="ECO:0000256" key="5">
    <source>
        <dbReference type="ARBA" id="ARBA00022692"/>
    </source>
</evidence>
<evidence type="ECO:0000313" key="10">
    <source>
        <dbReference type="EMBL" id="PXW90420.1"/>
    </source>
</evidence>
<feature type="transmembrane region" description="Helical" evidence="8">
    <location>
        <begin position="172"/>
        <end position="191"/>
    </location>
</feature>
<evidence type="ECO:0000256" key="1">
    <source>
        <dbReference type="ARBA" id="ARBA00004651"/>
    </source>
</evidence>
<evidence type="ECO:0000259" key="9">
    <source>
        <dbReference type="PROSITE" id="PS50850"/>
    </source>
</evidence>
<keyword evidence="6 8" id="KW-1133">Transmembrane helix</keyword>
<gene>
    <name evidence="10" type="ORF">DFR56_101332</name>
</gene>
<dbReference type="RefSeq" id="WP_110393683.1">
    <property type="nucleotide sequence ID" value="NZ_JBHUHB010000001.1"/>
</dbReference>
<dbReference type="PROSITE" id="PS50850">
    <property type="entry name" value="MFS"/>
    <property type="match status" value="1"/>
</dbReference>
<evidence type="ECO:0000256" key="2">
    <source>
        <dbReference type="ARBA" id="ARBA00008335"/>
    </source>
</evidence>
<keyword evidence="3" id="KW-0813">Transport</keyword>
<feature type="transmembrane region" description="Helical" evidence="8">
    <location>
        <begin position="342"/>
        <end position="363"/>
    </location>
</feature>
<dbReference type="GO" id="GO:0005886">
    <property type="term" value="C:plasma membrane"/>
    <property type="evidence" value="ECO:0007669"/>
    <property type="project" value="UniProtKB-SubCell"/>
</dbReference>
<dbReference type="GO" id="GO:0022857">
    <property type="term" value="F:transmembrane transporter activity"/>
    <property type="evidence" value="ECO:0007669"/>
    <property type="project" value="InterPro"/>
</dbReference>
<feature type="transmembrane region" description="Helical" evidence="8">
    <location>
        <begin position="219"/>
        <end position="240"/>
    </location>
</feature>
<dbReference type="InterPro" id="IPR020846">
    <property type="entry name" value="MFS_dom"/>
</dbReference>
<organism evidence="10 11">
    <name type="scientific">Pseudogracilibacillus auburnensis</name>
    <dbReference type="NCBI Taxonomy" id="1494959"/>
    <lineage>
        <taxon>Bacteria</taxon>
        <taxon>Bacillati</taxon>
        <taxon>Bacillota</taxon>
        <taxon>Bacilli</taxon>
        <taxon>Bacillales</taxon>
        <taxon>Bacillaceae</taxon>
        <taxon>Pseudogracilibacillus</taxon>
    </lineage>
</organism>
<feature type="transmembrane region" description="Helical" evidence="8">
    <location>
        <begin position="369"/>
        <end position="390"/>
    </location>
</feature>
<evidence type="ECO:0000313" key="11">
    <source>
        <dbReference type="Proteomes" id="UP000247978"/>
    </source>
</evidence>
<keyword evidence="7 8" id="KW-0472">Membrane</keyword>
<dbReference type="Pfam" id="PF07690">
    <property type="entry name" value="MFS_1"/>
    <property type="match status" value="1"/>
</dbReference>
<feature type="transmembrane region" description="Helical" evidence="8">
    <location>
        <begin position="53"/>
        <end position="71"/>
    </location>
</feature>
<evidence type="ECO:0000256" key="7">
    <source>
        <dbReference type="ARBA" id="ARBA00023136"/>
    </source>
</evidence>
<feature type="transmembrane region" description="Helical" evidence="8">
    <location>
        <begin position="255"/>
        <end position="272"/>
    </location>
</feature>
<dbReference type="Gene3D" id="1.20.1250.20">
    <property type="entry name" value="MFS general substrate transporter like domains"/>
    <property type="match status" value="1"/>
</dbReference>
<protein>
    <submittedName>
        <fullName evidence="10">Putative MFS family arabinose efflux permease</fullName>
    </submittedName>
</protein>
<dbReference type="OrthoDB" id="9781156at2"/>
<feature type="transmembrane region" description="Helical" evidence="8">
    <location>
        <begin position="142"/>
        <end position="160"/>
    </location>
</feature>
<feature type="transmembrane region" description="Helical" evidence="8">
    <location>
        <begin position="284"/>
        <end position="301"/>
    </location>
</feature>
<accession>A0A2V3W8Q4</accession>
<feature type="transmembrane region" description="Helical" evidence="8">
    <location>
        <begin position="83"/>
        <end position="102"/>
    </location>
</feature>
<dbReference type="PANTHER" id="PTHR43271:SF2">
    <property type="entry name" value="BLL2771 PROTEIN"/>
    <property type="match status" value="1"/>
</dbReference>
<dbReference type="InterPro" id="IPR011701">
    <property type="entry name" value="MFS"/>
</dbReference>
<evidence type="ECO:0000256" key="4">
    <source>
        <dbReference type="ARBA" id="ARBA00022475"/>
    </source>
</evidence>
<dbReference type="SUPFAM" id="SSF103473">
    <property type="entry name" value="MFS general substrate transporter"/>
    <property type="match status" value="1"/>
</dbReference>
<dbReference type="CDD" id="cd17324">
    <property type="entry name" value="MFS_NepI_like"/>
    <property type="match status" value="1"/>
</dbReference>
<comment type="similarity">
    <text evidence="2">Belongs to the major facilitator superfamily.</text>
</comment>
<feature type="transmembrane region" description="Helical" evidence="8">
    <location>
        <begin position="14"/>
        <end position="33"/>
    </location>
</feature>
<dbReference type="AlphaFoldDB" id="A0A2V3W8Q4"/>
<comment type="subcellular location">
    <subcellularLocation>
        <location evidence="1">Cell membrane</location>
        <topology evidence="1">Multi-pass membrane protein</topology>
    </subcellularLocation>
</comment>
<dbReference type="EMBL" id="QJJQ01000001">
    <property type="protein sequence ID" value="PXW90420.1"/>
    <property type="molecule type" value="Genomic_DNA"/>
</dbReference>
<dbReference type="PROSITE" id="PS00216">
    <property type="entry name" value="SUGAR_TRANSPORT_1"/>
    <property type="match status" value="1"/>
</dbReference>
<evidence type="ECO:0000256" key="8">
    <source>
        <dbReference type="SAM" id="Phobius"/>
    </source>
</evidence>
<proteinExistence type="inferred from homology"/>
<sequence>MNFSNENINSQPKYSLLTAVLFWCGLVVVASNYLTIPLMSIFSEYFHTSMTNVAWTGSAFSLCYAIGSLFTGPLSDRYGRKQVILIGLLLLTVVTFILPISNSLPWVIVWRSFQGFAAATFAPVAIAYVVDKFPSTKRVTAIGFISSSFLISAIVGQIFSSYISQQFNWQSVFYYFGGIYFITAILVLTLLPKISTSQTKSNLKFMFSQFYRLLTDKSLIQVYSIAITLLLTFVAFYTILGEYLTEEFAMSSDGILYVRIIGIIGMLFAPFAGKLSNQFGLMNILRGALIIAVLGSLFIGISSNLVFLVLMSVVFVAGIALTVPTLISLVGQLGGKNHGAAVSLYTFILFIGTSLGPIIAVFLLKVVNYGMAFLCLAMLLGISLIISFYIKNVQS</sequence>
<keyword evidence="4" id="KW-1003">Cell membrane</keyword>
<reference evidence="10 11" key="1">
    <citation type="submission" date="2018-05" db="EMBL/GenBank/DDBJ databases">
        <title>Genomic Encyclopedia of Type Strains, Phase IV (KMG-IV): sequencing the most valuable type-strain genomes for metagenomic binning, comparative biology and taxonomic classification.</title>
        <authorList>
            <person name="Goeker M."/>
        </authorList>
    </citation>
    <scope>NUCLEOTIDE SEQUENCE [LARGE SCALE GENOMIC DNA]</scope>
    <source>
        <strain evidence="10 11">DSM 28556</strain>
    </source>
</reference>
<keyword evidence="5 8" id="KW-0812">Transmembrane</keyword>
<dbReference type="Proteomes" id="UP000247978">
    <property type="component" value="Unassembled WGS sequence"/>
</dbReference>